<dbReference type="PANTHER" id="PTHR33516:SF2">
    <property type="entry name" value="LEXA REPRESSOR-RELATED"/>
    <property type="match status" value="1"/>
</dbReference>
<feature type="domain" description="LexA repressor DNA-binding" evidence="15">
    <location>
        <begin position="1"/>
        <end position="65"/>
    </location>
</feature>
<evidence type="ECO:0000256" key="1">
    <source>
        <dbReference type="ARBA" id="ARBA00007484"/>
    </source>
</evidence>
<dbReference type="EMBL" id="CP047591">
    <property type="protein sequence ID" value="QHI73289.1"/>
    <property type="molecule type" value="Genomic_DNA"/>
</dbReference>
<dbReference type="Proteomes" id="UP000463883">
    <property type="component" value="Chromosome"/>
</dbReference>
<dbReference type="CDD" id="cd06529">
    <property type="entry name" value="S24_LexA-like"/>
    <property type="match status" value="1"/>
</dbReference>
<dbReference type="Pfam" id="PF00717">
    <property type="entry name" value="Peptidase_S24"/>
    <property type="match status" value="1"/>
</dbReference>
<dbReference type="KEGG" id="amic:Ami3637_13685"/>
<proteinExistence type="inferred from homology"/>
<dbReference type="EC" id="3.4.21.88" evidence="12"/>
<feature type="active site" description="For autocatalytic cleavage activity" evidence="12">
    <location>
        <position position="183"/>
    </location>
</feature>
<keyword evidence="6 12" id="KW-0068">Autocatalytic cleavage</keyword>
<evidence type="ECO:0000256" key="6">
    <source>
        <dbReference type="ARBA" id="ARBA00022813"/>
    </source>
</evidence>
<evidence type="ECO:0000256" key="13">
    <source>
        <dbReference type="RuleBase" id="RU003991"/>
    </source>
</evidence>
<dbReference type="HAMAP" id="MF_00015">
    <property type="entry name" value="LexA"/>
    <property type="match status" value="1"/>
</dbReference>
<dbReference type="SUPFAM" id="SSF51306">
    <property type="entry name" value="LexA/Signal peptidase"/>
    <property type="match status" value="1"/>
</dbReference>
<dbReference type="PANTHER" id="PTHR33516">
    <property type="entry name" value="LEXA REPRESSOR"/>
    <property type="match status" value="1"/>
</dbReference>
<evidence type="ECO:0000256" key="7">
    <source>
        <dbReference type="ARBA" id="ARBA00023015"/>
    </source>
</evidence>
<dbReference type="PRINTS" id="PR00726">
    <property type="entry name" value="LEXASERPTASE"/>
</dbReference>
<keyword evidence="4 12" id="KW-0227">DNA damage</keyword>
<keyword evidence="9 12" id="KW-0804">Transcription</keyword>
<keyword evidence="17" id="KW-1185">Reference proteome</keyword>
<evidence type="ECO:0000259" key="14">
    <source>
        <dbReference type="Pfam" id="PF00717"/>
    </source>
</evidence>
<dbReference type="SUPFAM" id="SSF46785">
    <property type="entry name" value="Winged helix' DNA-binding domain"/>
    <property type="match status" value="1"/>
</dbReference>
<dbReference type="InterPro" id="IPR036388">
    <property type="entry name" value="WH-like_DNA-bd_sf"/>
</dbReference>
<dbReference type="InterPro" id="IPR036390">
    <property type="entry name" value="WH_DNA-bd_sf"/>
</dbReference>
<gene>
    <name evidence="12 16" type="primary">lexA</name>
    <name evidence="16" type="ORF">Ami3637_13685</name>
</gene>
<dbReference type="AlphaFoldDB" id="A0A6P1MF03"/>
<keyword evidence="11 12" id="KW-0742">SOS response</keyword>
<dbReference type="InterPro" id="IPR006199">
    <property type="entry name" value="LexA_DNA-bd_dom"/>
</dbReference>
<keyword evidence="5 12" id="KW-0378">Hydrolase</keyword>
<evidence type="ECO:0000256" key="10">
    <source>
        <dbReference type="ARBA" id="ARBA00023204"/>
    </source>
</evidence>
<sequence length="222" mass="25097">MEQLKEREQRILEYMKKEISQKGYPPTVREICSALNIKSTSTVHKDIENLELKGFLKKDPSKPRALMIVDSESSEKIKSDNHEIKDTVYHDTERIDVIDIPVVGRIAAGTPILAEQNIEESFPIPSRFAGKGTNFMLTVKGESMIEAGIFDGDYILVEQQNTAKNGEIVVAMIDGFESEATVKTFYKETDHIRLQPENSSMSPIIVKEVKILGKVKGVFRYF</sequence>
<keyword evidence="10 12" id="KW-0234">DNA repair</keyword>
<dbReference type="GO" id="GO:0006260">
    <property type="term" value="P:DNA replication"/>
    <property type="evidence" value="ECO:0007669"/>
    <property type="project" value="UniProtKB-UniRule"/>
</dbReference>
<dbReference type="GO" id="GO:0009432">
    <property type="term" value="P:SOS response"/>
    <property type="evidence" value="ECO:0007669"/>
    <property type="project" value="UniProtKB-UniRule"/>
</dbReference>
<feature type="DNA-binding region" description="H-T-H motif" evidence="12">
    <location>
        <begin position="28"/>
        <end position="48"/>
    </location>
</feature>
<evidence type="ECO:0000256" key="2">
    <source>
        <dbReference type="ARBA" id="ARBA00022491"/>
    </source>
</evidence>
<evidence type="ECO:0000256" key="11">
    <source>
        <dbReference type="ARBA" id="ARBA00023236"/>
    </source>
</evidence>
<feature type="site" description="Cleavage; by autolysis" evidence="12">
    <location>
        <begin position="108"/>
        <end position="109"/>
    </location>
</feature>
<organism evidence="16 17">
    <name type="scientific">Aminipila terrae</name>
    <dbReference type="NCBI Taxonomy" id="2697030"/>
    <lineage>
        <taxon>Bacteria</taxon>
        <taxon>Bacillati</taxon>
        <taxon>Bacillota</taxon>
        <taxon>Clostridia</taxon>
        <taxon>Peptostreptococcales</taxon>
        <taxon>Anaerovoracaceae</taxon>
        <taxon>Aminipila</taxon>
    </lineage>
</organism>
<evidence type="ECO:0000256" key="8">
    <source>
        <dbReference type="ARBA" id="ARBA00023125"/>
    </source>
</evidence>
<accession>A0A6P1MF03</accession>
<name>A0A6P1MF03_9FIRM</name>
<keyword evidence="3 12" id="KW-0235">DNA replication</keyword>
<evidence type="ECO:0000256" key="3">
    <source>
        <dbReference type="ARBA" id="ARBA00022705"/>
    </source>
</evidence>
<evidence type="ECO:0000256" key="4">
    <source>
        <dbReference type="ARBA" id="ARBA00022763"/>
    </source>
</evidence>
<dbReference type="Gene3D" id="1.10.10.10">
    <property type="entry name" value="Winged helix-like DNA-binding domain superfamily/Winged helix DNA-binding domain"/>
    <property type="match status" value="1"/>
</dbReference>
<comment type="similarity">
    <text evidence="1 12 13">Belongs to the peptidase S24 family.</text>
</comment>
<evidence type="ECO:0000256" key="9">
    <source>
        <dbReference type="ARBA" id="ARBA00023163"/>
    </source>
</evidence>
<dbReference type="InterPro" id="IPR050077">
    <property type="entry name" value="LexA_repressor"/>
</dbReference>
<feature type="active site" description="For autocatalytic cleavage activity" evidence="12">
    <location>
        <position position="143"/>
    </location>
</feature>
<evidence type="ECO:0000259" key="15">
    <source>
        <dbReference type="Pfam" id="PF01726"/>
    </source>
</evidence>
<dbReference type="RefSeq" id="WP_162363054.1">
    <property type="nucleotide sequence ID" value="NZ_CP047591.1"/>
</dbReference>
<reference evidence="16 17" key="1">
    <citation type="submission" date="2020-01" db="EMBL/GenBank/DDBJ databases">
        <title>Genomic analysis of Aminipila sp. CBA3637.</title>
        <authorList>
            <person name="Kim Y.B."/>
            <person name="Roh S.W."/>
        </authorList>
    </citation>
    <scope>NUCLEOTIDE SEQUENCE [LARGE SCALE GENOMIC DNA]</scope>
    <source>
        <strain evidence="16 17">CBA3637</strain>
    </source>
</reference>
<keyword evidence="7 12" id="KW-0805">Transcription regulation</keyword>
<evidence type="ECO:0000256" key="12">
    <source>
        <dbReference type="HAMAP-Rule" id="MF_00015"/>
    </source>
</evidence>
<protein>
    <recommendedName>
        <fullName evidence="12">LexA repressor</fullName>
        <ecNumber evidence="12">3.4.21.88</ecNumber>
    </recommendedName>
</protein>
<dbReference type="Pfam" id="PF01726">
    <property type="entry name" value="LexA_DNA_bind"/>
    <property type="match status" value="1"/>
</dbReference>
<dbReference type="InterPro" id="IPR015927">
    <property type="entry name" value="Peptidase_S24_S26A/B/C"/>
</dbReference>
<dbReference type="InterPro" id="IPR036286">
    <property type="entry name" value="LexA/Signal_pep-like_sf"/>
</dbReference>
<dbReference type="GO" id="GO:0004252">
    <property type="term" value="F:serine-type endopeptidase activity"/>
    <property type="evidence" value="ECO:0007669"/>
    <property type="project" value="UniProtKB-UniRule"/>
</dbReference>
<dbReference type="GO" id="GO:0003677">
    <property type="term" value="F:DNA binding"/>
    <property type="evidence" value="ECO:0007669"/>
    <property type="project" value="UniProtKB-UniRule"/>
</dbReference>
<dbReference type="GO" id="GO:0045892">
    <property type="term" value="P:negative regulation of DNA-templated transcription"/>
    <property type="evidence" value="ECO:0007669"/>
    <property type="project" value="UniProtKB-UniRule"/>
</dbReference>
<dbReference type="GO" id="GO:0006281">
    <property type="term" value="P:DNA repair"/>
    <property type="evidence" value="ECO:0007669"/>
    <property type="project" value="UniProtKB-UniRule"/>
</dbReference>
<comment type="catalytic activity">
    <reaction evidence="12">
        <text>Hydrolysis of Ala-|-Gly bond in repressor LexA.</text>
        <dbReference type="EC" id="3.4.21.88"/>
    </reaction>
</comment>
<dbReference type="InterPro" id="IPR006200">
    <property type="entry name" value="LexA"/>
</dbReference>
<evidence type="ECO:0000313" key="17">
    <source>
        <dbReference type="Proteomes" id="UP000463883"/>
    </source>
</evidence>
<dbReference type="InterPro" id="IPR006197">
    <property type="entry name" value="Peptidase_S24_LexA"/>
</dbReference>
<comment type="subunit">
    <text evidence="12">Homodimer.</text>
</comment>
<dbReference type="GO" id="GO:0006508">
    <property type="term" value="P:proteolysis"/>
    <property type="evidence" value="ECO:0007669"/>
    <property type="project" value="InterPro"/>
</dbReference>
<comment type="function">
    <text evidence="12">Represses a number of genes involved in the response to DNA damage (SOS response), including recA and lexA. In the presence of single-stranded DNA, RecA interacts with LexA causing an autocatalytic cleavage which disrupts the DNA-binding part of LexA, leading to derepression of the SOS regulon and eventually DNA repair.</text>
</comment>
<evidence type="ECO:0000313" key="16">
    <source>
        <dbReference type="EMBL" id="QHI73289.1"/>
    </source>
</evidence>
<keyword evidence="2 12" id="KW-0678">Repressor</keyword>
<dbReference type="NCBIfam" id="TIGR00498">
    <property type="entry name" value="lexA"/>
    <property type="match status" value="1"/>
</dbReference>
<dbReference type="FunFam" id="2.10.109.10:FF:000001">
    <property type="entry name" value="LexA repressor"/>
    <property type="match status" value="1"/>
</dbReference>
<dbReference type="InterPro" id="IPR039418">
    <property type="entry name" value="LexA-like"/>
</dbReference>
<keyword evidence="8 12" id="KW-0238">DNA-binding</keyword>
<dbReference type="Gene3D" id="2.10.109.10">
    <property type="entry name" value="Umud Fragment, subunit A"/>
    <property type="match status" value="1"/>
</dbReference>
<evidence type="ECO:0000256" key="5">
    <source>
        <dbReference type="ARBA" id="ARBA00022801"/>
    </source>
</evidence>
<feature type="domain" description="Peptidase S24/S26A/S26B/S26C" evidence="14">
    <location>
        <begin position="101"/>
        <end position="215"/>
    </location>
</feature>